<evidence type="ECO:0000256" key="1">
    <source>
        <dbReference type="SAM" id="MobiDB-lite"/>
    </source>
</evidence>
<feature type="compositionally biased region" description="Basic and acidic residues" evidence="1">
    <location>
        <begin position="52"/>
        <end position="83"/>
    </location>
</feature>
<proteinExistence type="predicted"/>
<reference evidence="2 3" key="1">
    <citation type="journal article" date="2006" name="Science">
        <title>The genome of black cottonwood, Populus trichocarpa (Torr. &amp; Gray).</title>
        <authorList>
            <person name="Tuskan G.A."/>
            <person name="Difazio S."/>
            <person name="Jansson S."/>
            <person name="Bohlmann J."/>
            <person name="Grigoriev I."/>
            <person name="Hellsten U."/>
            <person name="Putnam N."/>
            <person name="Ralph S."/>
            <person name="Rombauts S."/>
            <person name="Salamov A."/>
            <person name="Schein J."/>
            <person name="Sterck L."/>
            <person name="Aerts A."/>
            <person name="Bhalerao R.R."/>
            <person name="Bhalerao R.P."/>
            <person name="Blaudez D."/>
            <person name="Boerjan W."/>
            <person name="Brun A."/>
            <person name="Brunner A."/>
            <person name="Busov V."/>
            <person name="Campbell M."/>
            <person name="Carlson J."/>
            <person name="Chalot M."/>
            <person name="Chapman J."/>
            <person name="Chen G.L."/>
            <person name="Cooper D."/>
            <person name="Coutinho P.M."/>
            <person name="Couturier J."/>
            <person name="Covert S."/>
            <person name="Cronk Q."/>
            <person name="Cunningham R."/>
            <person name="Davis J."/>
            <person name="Degroeve S."/>
            <person name="Dejardin A."/>
            <person name="Depamphilis C."/>
            <person name="Detter J."/>
            <person name="Dirks B."/>
            <person name="Dubchak I."/>
            <person name="Duplessis S."/>
            <person name="Ehlting J."/>
            <person name="Ellis B."/>
            <person name="Gendler K."/>
            <person name="Goodstein D."/>
            <person name="Gribskov M."/>
            <person name="Grimwood J."/>
            <person name="Groover A."/>
            <person name="Gunter L."/>
            <person name="Hamberger B."/>
            <person name="Heinze B."/>
            <person name="Helariutta Y."/>
            <person name="Henrissat B."/>
            <person name="Holligan D."/>
            <person name="Holt R."/>
            <person name="Huang W."/>
            <person name="Islam-Faridi N."/>
            <person name="Jones S."/>
            <person name="Jones-Rhoades M."/>
            <person name="Jorgensen R."/>
            <person name="Joshi C."/>
            <person name="Kangasjarvi J."/>
            <person name="Karlsson J."/>
            <person name="Kelleher C."/>
            <person name="Kirkpatrick R."/>
            <person name="Kirst M."/>
            <person name="Kohler A."/>
            <person name="Kalluri U."/>
            <person name="Larimer F."/>
            <person name="Leebens-Mack J."/>
            <person name="Leple J.C."/>
            <person name="Locascio P."/>
            <person name="Lou Y."/>
            <person name="Lucas S."/>
            <person name="Martin F."/>
            <person name="Montanini B."/>
            <person name="Napoli C."/>
            <person name="Nelson D.R."/>
            <person name="Nelson C."/>
            <person name="Nieminen K."/>
            <person name="Nilsson O."/>
            <person name="Pereda V."/>
            <person name="Peter G."/>
            <person name="Philippe R."/>
            <person name="Pilate G."/>
            <person name="Poliakov A."/>
            <person name="Razumovskaya J."/>
            <person name="Richardson P."/>
            <person name="Rinaldi C."/>
            <person name="Ritland K."/>
            <person name="Rouze P."/>
            <person name="Ryaboy D."/>
            <person name="Schmutz J."/>
            <person name="Schrader J."/>
            <person name="Segerman B."/>
            <person name="Shin H."/>
            <person name="Siddiqui A."/>
            <person name="Sterky F."/>
            <person name="Terry A."/>
            <person name="Tsai C.J."/>
            <person name="Uberbacher E."/>
            <person name="Unneberg P."/>
            <person name="Vahala J."/>
            <person name="Wall K."/>
            <person name="Wessler S."/>
            <person name="Yang G."/>
            <person name="Yin T."/>
            <person name="Douglas C."/>
            <person name="Marra M."/>
            <person name="Sandberg G."/>
            <person name="Van de Peer Y."/>
            <person name="Rokhsar D."/>
        </authorList>
    </citation>
    <scope>NUCLEOTIDE SEQUENCE [LARGE SCALE GENOMIC DNA]</scope>
    <source>
        <strain evidence="3">cv. Nisqually</strain>
    </source>
</reference>
<feature type="region of interest" description="Disordered" evidence="1">
    <location>
        <begin position="14"/>
        <end position="96"/>
    </location>
</feature>
<feature type="compositionally biased region" description="Basic residues" evidence="1">
    <location>
        <begin position="35"/>
        <end position="51"/>
    </location>
</feature>
<accession>A0A3N7EE60</accession>
<evidence type="ECO:0000313" key="2">
    <source>
        <dbReference type="EMBL" id="RQO85833.1"/>
    </source>
</evidence>
<evidence type="ECO:0000313" key="3">
    <source>
        <dbReference type="Proteomes" id="UP000006729"/>
    </source>
</evidence>
<keyword evidence="3" id="KW-1185">Reference proteome</keyword>
<dbReference type="InParanoid" id="A0A3N7EE60"/>
<dbReference type="AlphaFoldDB" id="A0A3N7EE60"/>
<protein>
    <submittedName>
        <fullName evidence="2">Uncharacterized protein</fullName>
    </submittedName>
</protein>
<name>A0A3N7EE60_POPTR</name>
<dbReference type="SMR" id="A0A3N7EE60"/>
<gene>
    <name evidence="2" type="ORF">POPTR_001G374750</name>
</gene>
<dbReference type="Proteomes" id="UP000006729">
    <property type="component" value="Chromosome 1"/>
</dbReference>
<dbReference type="EMBL" id="CM009290">
    <property type="protein sequence ID" value="RQO85833.1"/>
    <property type="molecule type" value="Genomic_DNA"/>
</dbReference>
<dbReference type="Gramene" id="Potri.001G374750.1.v4.1">
    <property type="protein sequence ID" value="Potri.001G374750.1.v4.1"/>
    <property type="gene ID" value="Potri.001G374750.v4.1"/>
</dbReference>
<sequence length="117" mass="14100">MNARTEAILWLYKSQRRPRTRGRTDSLKKNGQRIASKRRLKENAKKKNRRRECRESQENREEKKKKNIETERKPVTRTSEDKKKQKQRGTLVNQPSLLNIFVLKQRLLKRNTEKTKG</sequence>
<organism evidence="2 3">
    <name type="scientific">Populus trichocarpa</name>
    <name type="common">Western balsam poplar</name>
    <name type="synonym">Populus balsamifera subsp. trichocarpa</name>
    <dbReference type="NCBI Taxonomy" id="3694"/>
    <lineage>
        <taxon>Eukaryota</taxon>
        <taxon>Viridiplantae</taxon>
        <taxon>Streptophyta</taxon>
        <taxon>Embryophyta</taxon>
        <taxon>Tracheophyta</taxon>
        <taxon>Spermatophyta</taxon>
        <taxon>Magnoliopsida</taxon>
        <taxon>eudicotyledons</taxon>
        <taxon>Gunneridae</taxon>
        <taxon>Pentapetalae</taxon>
        <taxon>rosids</taxon>
        <taxon>fabids</taxon>
        <taxon>Malpighiales</taxon>
        <taxon>Salicaceae</taxon>
        <taxon>Saliceae</taxon>
        <taxon>Populus</taxon>
    </lineage>
</organism>